<dbReference type="EMBL" id="PVNS01000005">
    <property type="protein sequence ID" value="PRO65921.1"/>
    <property type="molecule type" value="Genomic_DNA"/>
</dbReference>
<dbReference type="GO" id="GO:0016791">
    <property type="term" value="F:phosphatase activity"/>
    <property type="evidence" value="ECO:0007669"/>
    <property type="project" value="TreeGrafter"/>
</dbReference>
<dbReference type="SUPFAM" id="SSF55785">
    <property type="entry name" value="PYP-like sensor domain (PAS domain)"/>
    <property type="match status" value="1"/>
</dbReference>
<dbReference type="Pfam" id="PF07228">
    <property type="entry name" value="SpoIIE"/>
    <property type="match status" value="1"/>
</dbReference>
<keyword evidence="1" id="KW-0378">Hydrolase</keyword>
<dbReference type="PANTHER" id="PTHR43156">
    <property type="entry name" value="STAGE II SPORULATION PROTEIN E-RELATED"/>
    <property type="match status" value="1"/>
</dbReference>
<evidence type="ECO:0000313" key="4">
    <source>
        <dbReference type="Proteomes" id="UP000243650"/>
    </source>
</evidence>
<evidence type="ECO:0000256" key="1">
    <source>
        <dbReference type="ARBA" id="ARBA00022801"/>
    </source>
</evidence>
<sequence>MSTPSFDDALRRAVHLILKRTPLTRALLSTPAGFFSVEDTGMREVPVLSSPVPAEQGRLHLHQDHAVYWFNEQCSVWFPKYDVRELTGDSVQLIQDFLSFVPHDAEGGKDRISSRQLMDTLPYPVFTFTVNMAVCTWNLKMEGYIEDTAVSLSDCRLPELFLNQTEEKLEAALFRAAADGTSTFRGNLQSRSIFYTFDWDITPLYDEEGDIYAFSAFGRNQTRELDLEQEVLIAGMLQKSMMPPPLRDARIRLDPVYQPAGHVSGDTYGYYCKEDGRKIYAYLIDVMGHGLPTAIQTAAVRLLFEQAGRSSAPLHERMAQINAVSYETLPVDYFAAAIMMEFDLETNELSYTSAGVNHFLHGTTEGTASIETPSPFIGMFENATFTTETFFLQDGEHVHLLSDGIFDLIHVDKLAAITNYDDVCSYLKTLAVYHKRDDATAASMLILPAGDVQEASE</sequence>
<reference evidence="3 4" key="1">
    <citation type="submission" date="2018-03" db="EMBL/GenBank/DDBJ databases">
        <title>Bacillus urumqiensis sp. nov., a moderately haloalkaliphilic bacterium isolated from a salt lake.</title>
        <authorList>
            <person name="Zhao B."/>
            <person name="Liao Z."/>
        </authorList>
    </citation>
    <scope>NUCLEOTIDE SEQUENCE [LARGE SCALE GENOMIC DNA]</scope>
    <source>
        <strain evidence="3 4">BZ-SZ-XJ18</strain>
    </source>
</reference>
<keyword evidence="4" id="KW-1185">Reference proteome</keyword>
<dbReference type="PANTHER" id="PTHR43156:SF2">
    <property type="entry name" value="STAGE II SPORULATION PROTEIN E"/>
    <property type="match status" value="1"/>
</dbReference>
<name>A0A2P6MI12_ALKUR</name>
<protein>
    <recommendedName>
        <fullName evidence="2">PPM-type phosphatase domain-containing protein</fullName>
    </recommendedName>
</protein>
<evidence type="ECO:0000313" key="3">
    <source>
        <dbReference type="EMBL" id="PRO65921.1"/>
    </source>
</evidence>
<dbReference type="Gene3D" id="3.30.450.20">
    <property type="entry name" value="PAS domain"/>
    <property type="match status" value="1"/>
</dbReference>
<comment type="caution">
    <text evidence="3">The sequence shown here is derived from an EMBL/GenBank/DDBJ whole genome shotgun (WGS) entry which is preliminary data.</text>
</comment>
<dbReference type="InterPro" id="IPR001932">
    <property type="entry name" value="PPM-type_phosphatase-like_dom"/>
</dbReference>
<evidence type="ECO:0000259" key="2">
    <source>
        <dbReference type="SMART" id="SM00331"/>
    </source>
</evidence>
<dbReference type="InterPro" id="IPR036457">
    <property type="entry name" value="PPM-type-like_dom_sf"/>
</dbReference>
<dbReference type="SMART" id="SM00331">
    <property type="entry name" value="PP2C_SIG"/>
    <property type="match status" value="1"/>
</dbReference>
<gene>
    <name evidence="3" type="ORF">C6I21_06345</name>
</gene>
<dbReference type="InterPro" id="IPR052016">
    <property type="entry name" value="Bact_Sigma-Reg"/>
</dbReference>
<dbReference type="Proteomes" id="UP000243650">
    <property type="component" value="Unassembled WGS sequence"/>
</dbReference>
<dbReference type="OrthoDB" id="9763484at2"/>
<proteinExistence type="predicted"/>
<dbReference type="Gene3D" id="3.60.40.10">
    <property type="entry name" value="PPM-type phosphatase domain"/>
    <property type="match status" value="1"/>
</dbReference>
<organism evidence="3 4">
    <name type="scientific">Alkalicoccus urumqiensis</name>
    <name type="common">Bacillus urumqiensis</name>
    <dbReference type="NCBI Taxonomy" id="1548213"/>
    <lineage>
        <taxon>Bacteria</taxon>
        <taxon>Bacillati</taxon>
        <taxon>Bacillota</taxon>
        <taxon>Bacilli</taxon>
        <taxon>Bacillales</taxon>
        <taxon>Bacillaceae</taxon>
        <taxon>Alkalicoccus</taxon>
    </lineage>
</organism>
<accession>A0A2P6MI12</accession>
<dbReference type="AlphaFoldDB" id="A0A2P6MI12"/>
<dbReference type="InterPro" id="IPR035965">
    <property type="entry name" value="PAS-like_dom_sf"/>
</dbReference>
<feature type="domain" description="PPM-type phosphatase" evidence="2">
    <location>
        <begin position="246"/>
        <end position="446"/>
    </location>
</feature>